<dbReference type="CDD" id="cd00761">
    <property type="entry name" value="Glyco_tranf_GTA_type"/>
    <property type="match status" value="1"/>
</dbReference>
<feature type="domain" description="Glycosyltransferase 2-like" evidence="3">
    <location>
        <begin position="6"/>
        <end position="121"/>
    </location>
</feature>
<keyword evidence="1" id="KW-0328">Glycosyltransferase</keyword>
<evidence type="ECO:0000256" key="1">
    <source>
        <dbReference type="ARBA" id="ARBA00022676"/>
    </source>
</evidence>
<proteinExistence type="predicted"/>
<dbReference type="SUPFAM" id="SSF53448">
    <property type="entry name" value="Nucleotide-diphospho-sugar transferases"/>
    <property type="match status" value="1"/>
</dbReference>
<dbReference type="Proteomes" id="UP001060164">
    <property type="component" value="Chromosome"/>
</dbReference>
<evidence type="ECO:0000259" key="3">
    <source>
        <dbReference type="Pfam" id="PF00535"/>
    </source>
</evidence>
<evidence type="ECO:0000256" key="2">
    <source>
        <dbReference type="ARBA" id="ARBA00022679"/>
    </source>
</evidence>
<gene>
    <name evidence="4" type="ORF">NQ502_17045</name>
</gene>
<keyword evidence="5" id="KW-1185">Reference proteome</keyword>
<dbReference type="PANTHER" id="PTHR22916:SF51">
    <property type="entry name" value="GLYCOSYLTRANSFERASE EPSH-RELATED"/>
    <property type="match status" value="1"/>
</dbReference>
<reference evidence="4" key="1">
    <citation type="journal article" date="2022" name="Cell">
        <title>Design, construction, and in vivo augmentation of a complex gut microbiome.</title>
        <authorList>
            <person name="Cheng A.G."/>
            <person name="Ho P.Y."/>
            <person name="Aranda-Diaz A."/>
            <person name="Jain S."/>
            <person name="Yu F.B."/>
            <person name="Meng X."/>
            <person name="Wang M."/>
            <person name="Iakiviak M."/>
            <person name="Nagashima K."/>
            <person name="Zhao A."/>
            <person name="Murugkar P."/>
            <person name="Patil A."/>
            <person name="Atabakhsh K."/>
            <person name="Weakley A."/>
            <person name="Yan J."/>
            <person name="Brumbaugh A.R."/>
            <person name="Higginbottom S."/>
            <person name="Dimas A."/>
            <person name="Shiver A.L."/>
            <person name="Deutschbauer A."/>
            <person name="Neff N."/>
            <person name="Sonnenburg J.L."/>
            <person name="Huang K.C."/>
            <person name="Fischbach M.A."/>
        </authorList>
    </citation>
    <scope>NUCLEOTIDE SEQUENCE</scope>
    <source>
        <strain evidence="4">DSM 19829</strain>
    </source>
</reference>
<dbReference type="Gene3D" id="3.90.550.10">
    <property type="entry name" value="Spore Coat Polysaccharide Biosynthesis Protein SpsA, Chain A"/>
    <property type="match status" value="1"/>
</dbReference>
<dbReference type="Pfam" id="PF00535">
    <property type="entry name" value="Glycos_transf_2"/>
    <property type="match status" value="1"/>
</dbReference>
<evidence type="ECO:0000313" key="5">
    <source>
        <dbReference type="Proteomes" id="UP001060164"/>
    </source>
</evidence>
<name>A0ABY5VFJ6_9FIRM</name>
<dbReference type="InterPro" id="IPR001173">
    <property type="entry name" value="Glyco_trans_2-like"/>
</dbReference>
<dbReference type="EMBL" id="CP102290">
    <property type="protein sequence ID" value="UWP59051.1"/>
    <property type="molecule type" value="Genomic_DNA"/>
</dbReference>
<dbReference type="RefSeq" id="WP_083963516.1">
    <property type="nucleotide sequence ID" value="NZ_CABLBR010000046.1"/>
</dbReference>
<accession>A0ABY5VFJ6</accession>
<organism evidence="4 5">
    <name type="scientific">Ruminococcus gauvreauii</name>
    <dbReference type="NCBI Taxonomy" id="438033"/>
    <lineage>
        <taxon>Bacteria</taxon>
        <taxon>Bacillati</taxon>
        <taxon>Bacillota</taxon>
        <taxon>Clostridia</taxon>
        <taxon>Eubacteriales</taxon>
        <taxon>Oscillospiraceae</taxon>
        <taxon>Ruminococcus</taxon>
    </lineage>
</organism>
<evidence type="ECO:0000313" key="4">
    <source>
        <dbReference type="EMBL" id="UWP59051.1"/>
    </source>
</evidence>
<sequence length="355" mass="41940">MMDFCFVVPVYKVPYDLLQNCIDSIIGQTHKNIELILVDDGSPDDCGKLCDENALKDERIKVIHKKNGGLSDARNAGTKACQSKWITYVDGDDWVDKNFVESFLRRIKSQKELADFYIYNGYRNYAQQQVACTPYYEDGKRFVSYSEREELQKECCLVPTRNNGDQLFIGSGWAKVFNIDFIRLNDLYFTIVPYGEDSIYFLYAVEQADLVEYVSQSVYHYRDTEGGMVNGFRKNADQEQDIYVKKIFQFAKKYQKQESFVDTLYLRVFIAMQRCVSQKFFNDKNPDGLFKRWKDSIDFFGKSPYKDIYRHIKSSDLNRNSKIKFWLLKFKLYGLMNFSRNIYNRKHGKKMCERK</sequence>
<protein>
    <submittedName>
        <fullName evidence="4">Glycosyltransferase</fullName>
    </submittedName>
</protein>
<dbReference type="PANTHER" id="PTHR22916">
    <property type="entry name" value="GLYCOSYLTRANSFERASE"/>
    <property type="match status" value="1"/>
</dbReference>
<keyword evidence="2" id="KW-0808">Transferase</keyword>
<dbReference type="InterPro" id="IPR029044">
    <property type="entry name" value="Nucleotide-diphossugar_trans"/>
</dbReference>